<dbReference type="PANTHER" id="PTHR10044">
    <property type="entry name" value="INHIBITOR OF APOPTOSIS"/>
    <property type="match status" value="1"/>
</dbReference>
<dbReference type="Gene3D" id="1.10.1170.10">
    <property type="entry name" value="Inhibitor Of Apoptosis Protein (2mihbC-IAP-1), Chain A"/>
    <property type="match status" value="3"/>
</dbReference>
<dbReference type="SUPFAM" id="SSF57924">
    <property type="entry name" value="Inhibitor of apoptosis (IAP) repeat"/>
    <property type="match status" value="3"/>
</dbReference>
<dbReference type="GO" id="GO:0051726">
    <property type="term" value="P:regulation of cell cycle"/>
    <property type="evidence" value="ECO:0007669"/>
    <property type="project" value="TreeGrafter"/>
</dbReference>
<accession>A0A6F9D7S0</accession>
<organism evidence="2">
    <name type="scientific">Phallusia mammillata</name>
    <dbReference type="NCBI Taxonomy" id="59560"/>
    <lineage>
        <taxon>Eukaryota</taxon>
        <taxon>Metazoa</taxon>
        <taxon>Chordata</taxon>
        <taxon>Tunicata</taxon>
        <taxon>Ascidiacea</taxon>
        <taxon>Phlebobranchia</taxon>
        <taxon>Ascidiidae</taxon>
        <taxon>Phallusia</taxon>
    </lineage>
</organism>
<evidence type="ECO:0000256" key="1">
    <source>
        <dbReference type="SAM" id="MobiDB-lite"/>
    </source>
</evidence>
<dbReference type="InterPro" id="IPR050784">
    <property type="entry name" value="IAP"/>
</dbReference>
<feature type="compositionally biased region" description="Polar residues" evidence="1">
    <location>
        <begin position="176"/>
        <end position="188"/>
    </location>
</feature>
<dbReference type="GO" id="GO:0061630">
    <property type="term" value="F:ubiquitin protein ligase activity"/>
    <property type="evidence" value="ECO:0007669"/>
    <property type="project" value="TreeGrafter"/>
</dbReference>
<feature type="region of interest" description="Disordered" evidence="1">
    <location>
        <begin position="176"/>
        <end position="195"/>
    </location>
</feature>
<sequence>MSSPNLHKGNLEDATFMKILENQEWVTECAGMLGDFKLVKQVSGKMNNQVCYNSSHLVEADGNIYDRDPPGQRSIYIPPGDTFKESYRLSTFIKFPQEVPVNPRHLASAGFYYTGYKDRVKCFGCGLCVENWVVGDDVRGAQWHRSDCVLVQAEDSGNVPIGGGGFSRFLMSNRSQDGNNSIGTRSPSTGGGKHTTFTGKVLQSDTAGSAGPVPMQSARPVVRNRQTDQIVEFATITSLSHENFLRNLDLRKESERNRTFAHWPSETRTVYSTDLARSGFFYLGNFDRVQCFSCAGVLRNWNYGDNVEAEHHRHFPHCKMTQGSETRNVPLSQSERTAVNQQIVFHEPPDPSENETRDLRNMFPCLDPHNPHMRNLENRIESFQSWPSSRINATPFEIARAGFYYLGEGDRVKCWYCSGGLQNWDPQDERWTEHAKWFPT</sequence>
<gene>
    <name evidence="2" type="primary">Birc2-003</name>
</gene>
<dbReference type="Pfam" id="PF00653">
    <property type="entry name" value="BIR"/>
    <property type="match status" value="3"/>
</dbReference>
<name>A0A6F9D7S0_9ASCI</name>
<dbReference type="CDD" id="cd00022">
    <property type="entry name" value="BIR"/>
    <property type="match status" value="3"/>
</dbReference>
<dbReference type="PANTHER" id="PTHR10044:SF139">
    <property type="entry name" value="DEATH-ASSOCIATED INHIBITOR OF APOPTOSIS 2"/>
    <property type="match status" value="1"/>
</dbReference>
<dbReference type="EMBL" id="LR783317">
    <property type="protein sequence ID" value="CAB3225556.1"/>
    <property type="molecule type" value="mRNA"/>
</dbReference>
<dbReference type="GO" id="GO:0005737">
    <property type="term" value="C:cytoplasm"/>
    <property type="evidence" value="ECO:0007669"/>
    <property type="project" value="TreeGrafter"/>
</dbReference>
<dbReference type="SMART" id="SM00238">
    <property type="entry name" value="BIR"/>
    <property type="match status" value="3"/>
</dbReference>
<reference evidence="2" key="1">
    <citation type="submission" date="2020-04" db="EMBL/GenBank/DDBJ databases">
        <authorList>
            <person name="Neveu A P."/>
        </authorList>
    </citation>
    <scope>NUCLEOTIDE SEQUENCE</scope>
    <source>
        <tissue evidence="2">Whole embryo</tissue>
    </source>
</reference>
<proteinExistence type="evidence at transcript level"/>
<protein>
    <submittedName>
        <fullName evidence="2">ZF(RING)-14 zinc finger protein</fullName>
    </submittedName>
</protein>
<dbReference type="GO" id="GO:0031398">
    <property type="term" value="P:positive regulation of protein ubiquitination"/>
    <property type="evidence" value="ECO:0007669"/>
    <property type="project" value="TreeGrafter"/>
</dbReference>
<dbReference type="FunFam" id="1.10.1170.10:FF:000024">
    <property type="entry name" value="baculoviral IAP repeat-containing protein 3"/>
    <property type="match status" value="1"/>
</dbReference>
<evidence type="ECO:0000313" key="2">
    <source>
        <dbReference type="EMBL" id="CAB3225556.1"/>
    </source>
</evidence>
<dbReference type="GO" id="GO:0043027">
    <property type="term" value="F:cysteine-type endopeptidase inhibitor activity involved in apoptotic process"/>
    <property type="evidence" value="ECO:0007669"/>
    <property type="project" value="TreeGrafter"/>
</dbReference>
<dbReference type="GO" id="GO:0043066">
    <property type="term" value="P:negative regulation of apoptotic process"/>
    <property type="evidence" value="ECO:0007669"/>
    <property type="project" value="TreeGrafter"/>
</dbReference>
<dbReference type="PROSITE" id="PS50143">
    <property type="entry name" value="BIR_REPEAT_2"/>
    <property type="match status" value="3"/>
</dbReference>
<dbReference type="AlphaFoldDB" id="A0A6F9D7S0"/>
<dbReference type="InterPro" id="IPR001370">
    <property type="entry name" value="BIR_rpt"/>
</dbReference>
<dbReference type="GO" id="GO:0005634">
    <property type="term" value="C:nucleus"/>
    <property type="evidence" value="ECO:0007669"/>
    <property type="project" value="TreeGrafter"/>
</dbReference>